<protein>
    <submittedName>
        <fullName evidence="2">Uncharacterized protein</fullName>
    </submittedName>
</protein>
<evidence type="ECO:0000256" key="1">
    <source>
        <dbReference type="SAM" id="MobiDB-lite"/>
    </source>
</evidence>
<reference evidence="2 3" key="1">
    <citation type="journal article" date="2023" name="Commun. Biol.">
        <title>Genome analysis of Parmales, the sister group of diatoms, reveals the evolutionary specialization of diatoms from phago-mixotrophs to photoautotrophs.</title>
        <authorList>
            <person name="Ban H."/>
            <person name="Sato S."/>
            <person name="Yoshikawa S."/>
            <person name="Yamada K."/>
            <person name="Nakamura Y."/>
            <person name="Ichinomiya M."/>
            <person name="Sato N."/>
            <person name="Blanc-Mathieu R."/>
            <person name="Endo H."/>
            <person name="Kuwata A."/>
            <person name="Ogata H."/>
        </authorList>
    </citation>
    <scope>NUCLEOTIDE SEQUENCE [LARGE SCALE GENOMIC DNA]</scope>
</reference>
<sequence>EETFQEVATKKAEENPDVFTDEVLAAAEEVAMEVSAGMQEIETADIEISEPVTNVTPEEAIQIEEEEGGNGTGDDEEDYEGDEYESIDGLGGSASTKAGVTVALAVAVIAALVQ</sequence>
<feature type="region of interest" description="Disordered" evidence="1">
    <location>
        <begin position="43"/>
        <end position="94"/>
    </location>
</feature>
<gene>
    <name evidence="2" type="ORF">TeGR_g6791</name>
</gene>
<organism evidence="2 3">
    <name type="scientific">Tetraparma gracilis</name>
    <dbReference type="NCBI Taxonomy" id="2962635"/>
    <lineage>
        <taxon>Eukaryota</taxon>
        <taxon>Sar</taxon>
        <taxon>Stramenopiles</taxon>
        <taxon>Ochrophyta</taxon>
        <taxon>Bolidophyceae</taxon>
        <taxon>Parmales</taxon>
        <taxon>Triparmaceae</taxon>
        <taxon>Tetraparma</taxon>
    </lineage>
</organism>
<accession>A0ABQ6N2J7</accession>
<name>A0ABQ6N2J7_9STRA</name>
<dbReference type="EMBL" id="BRYB01002012">
    <property type="protein sequence ID" value="GMI38097.1"/>
    <property type="molecule type" value="Genomic_DNA"/>
</dbReference>
<evidence type="ECO:0000313" key="3">
    <source>
        <dbReference type="Proteomes" id="UP001165060"/>
    </source>
</evidence>
<proteinExistence type="predicted"/>
<keyword evidence="3" id="KW-1185">Reference proteome</keyword>
<feature type="non-terminal residue" evidence="2">
    <location>
        <position position="1"/>
    </location>
</feature>
<dbReference type="Proteomes" id="UP001165060">
    <property type="component" value="Unassembled WGS sequence"/>
</dbReference>
<evidence type="ECO:0000313" key="2">
    <source>
        <dbReference type="EMBL" id="GMI38097.1"/>
    </source>
</evidence>
<feature type="compositionally biased region" description="Acidic residues" evidence="1">
    <location>
        <begin position="61"/>
        <end position="86"/>
    </location>
</feature>
<comment type="caution">
    <text evidence="2">The sequence shown here is derived from an EMBL/GenBank/DDBJ whole genome shotgun (WGS) entry which is preliminary data.</text>
</comment>